<name>K2QFR0_9HYPH</name>
<dbReference type="Gene3D" id="3.20.20.140">
    <property type="entry name" value="Metal-dependent hydrolases"/>
    <property type="match status" value="1"/>
</dbReference>
<evidence type="ECO:0000313" key="5">
    <source>
        <dbReference type="EMBL" id="EKF59906.1"/>
    </source>
</evidence>
<organism evidence="5 6">
    <name type="scientific">Agrobacterium albertimagni AOL15</name>
    <dbReference type="NCBI Taxonomy" id="1156935"/>
    <lineage>
        <taxon>Bacteria</taxon>
        <taxon>Pseudomonadati</taxon>
        <taxon>Pseudomonadota</taxon>
        <taxon>Alphaproteobacteria</taxon>
        <taxon>Hyphomicrobiales</taxon>
        <taxon>Rhizobiaceae</taxon>
        <taxon>Rhizobium/Agrobacterium group</taxon>
        <taxon>Agrobacterium</taxon>
    </lineage>
</organism>
<proteinExistence type="inferred from homology"/>
<reference evidence="5 6" key="1">
    <citation type="journal article" date="2012" name="J. Bacteriol.">
        <title>Draft Genome Sequence of Agrobacterium albertimagni Strain AOL15.</title>
        <authorList>
            <person name="Trimble W.L."/>
            <person name="Phung le T."/>
            <person name="Meyer F."/>
            <person name="Gilbert J.A."/>
            <person name="Silver S."/>
        </authorList>
    </citation>
    <scope>NUCLEOTIDE SEQUENCE [LARGE SCALE GENOMIC DNA]</scope>
    <source>
        <strain evidence="5 6">AOL15</strain>
    </source>
</reference>
<dbReference type="InterPro" id="IPR011059">
    <property type="entry name" value="Metal-dep_hydrolase_composite"/>
</dbReference>
<evidence type="ECO:0000256" key="3">
    <source>
        <dbReference type="SAM" id="MobiDB-lite"/>
    </source>
</evidence>
<dbReference type="InterPro" id="IPR050287">
    <property type="entry name" value="MTA/SAH_deaminase"/>
</dbReference>
<keyword evidence="6" id="KW-1185">Reference proteome</keyword>
<dbReference type="PANTHER" id="PTHR43794:SF11">
    <property type="entry name" value="AMIDOHYDROLASE-RELATED DOMAIN-CONTAINING PROTEIN"/>
    <property type="match status" value="1"/>
</dbReference>
<dbReference type="Pfam" id="PF01979">
    <property type="entry name" value="Amidohydro_1"/>
    <property type="match status" value="1"/>
</dbReference>
<evidence type="ECO:0000256" key="1">
    <source>
        <dbReference type="ARBA" id="ARBA00006745"/>
    </source>
</evidence>
<dbReference type="SUPFAM" id="SSF51556">
    <property type="entry name" value="Metallo-dependent hydrolases"/>
    <property type="match status" value="1"/>
</dbReference>
<comment type="similarity">
    <text evidence="1">Belongs to the metallo-dependent hydrolases superfamily. ATZ/TRZ family.</text>
</comment>
<keyword evidence="2 5" id="KW-0378">Hydrolase</keyword>
<dbReference type="InterPro" id="IPR006680">
    <property type="entry name" value="Amidohydro-rel"/>
</dbReference>
<evidence type="ECO:0000259" key="4">
    <source>
        <dbReference type="Pfam" id="PF01979"/>
    </source>
</evidence>
<feature type="region of interest" description="Disordered" evidence="3">
    <location>
        <begin position="1"/>
        <end position="27"/>
    </location>
</feature>
<dbReference type="InterPro" id="IPR032466">
    <property type="entry name" value="Metal_Hydrolase"/>
</dbReference>
<dbReference type="GO" id="GO:0016810">
    <property type="term" value="F:hydrolase activity, acting on carbon-nitrogen (but not peptide) bonds"/>
    <property type="evidence" value="ECO:0007669"/>
    <property type="project" value="InterPro"/>
</dbReference>
<dbReference type="eggNOG" id="COG0402">
    <property type="taxonomic scope" value="Bacteria"/>
</dbReference>
<feature type="domain" description="Amidohydrolase-related" evidence="4">
    <location>
        <begin position="55"/>
        <end position="434"/>
    </location>
</feature>
<dbReference type="STRING" id="1156935.QWE_07396"/>
<dbReference type="EMBL" id="ALJF01000006">
    <property type="protein sequence ID" value="EKF59906.1"/>
    <property type="molecule type" value="Genomic_DNA"/>
</dbReference>
<sequence>MTGPEPMTHSGELYASHTIGEPQGPQKDRRIRWQNGVITAVEDAGPVAAGVPRTLVIPALANAHDHVRPLPMSSFGTAFLPLEAWLPRTILATPPDAYKAALASLARAALSGCGAVMVHYTRPSGKLDPVEEACEVARAARDVGVRIAFAPAIRDRNPLVYGDDTELLAKLPASTAALLRETFCRPPLSPERLIEATEQIAEAIQGPMVDVQFGPAGVQWCSDELLQAIAQRSAQTGRRVHMHLLETPYQRRWADLTFPQGIISYLKHIGLLSPRLTLAHCVHARAHELAMIADAGCRIVTNSGSNLHLRSGLGPVADARRRGCNVAIGVDGQAFDEDDDMIREIRLANALHGGTGFAENWSRQDFLRQSVAHGRQAIGSPGTGSIAAGEPADFLALDYDRLDRDRIMEVEPVDLFFARANARHVLQVIVAGKTIVAQGRLPGMDLDSLENELRSSYRQSVRRFETLRRDWPLIETALAEWNQAYIGCC</sequence>
<dbReference type="AlphaFoldDB" id="K2QFR0"/>
<evidence type="ECO:0000313" key="6">
    <source>
        <dbReference type="Proteomes" id="UP000007123"/>
    </source>
</evidence>
<protein>
    <submittedName>
        <fullName evidence="5">Amidohydrolase</fullName>
    </submittedName>
</protein>
<comment type="caution">
    <text evidence="5">The sequence shown here is derived from an EMBL/GenBank/DDBJ whole genome shotgun (WGS) entry which is preliminary data.</text>
</comment>
<dbReference type="Proteomes" id="UP000007123">
    <property type="component" value="Unassembled WGS sequence"/>
</dbReference>
<dbReference type="PATRIC" id="fig|1156935.5.peg.1488"/>
<dbReference type="OrthoDB" id="9796020at2"/>
<evidence type="ECO:0000256" key="2">
    <source>
        <dbReference type="ARBA" id="ARBA00022801"/>
    </source>
</evidence>
<dbReference type="PANTHER" id="PTHR43794">
    <property type="entry name" value="AMINOHYDROLASE SSNA-RELATED"/>
    <property type="match status" value="1"/>
</dbReference>
<dbReference type="SUPFAM" id="SSF51338">
    <property type="entry name" value="Composite domain of metallo-dependent hydrolases"/>
    <property type="match status" value="1"/>
</dbReference>
<gene>
    <name evidence="5" type="ORF">QWE_07396</name>
</gene>
<accession>K2QFR0</accession>